<protein>
    <recommendedName>
        <fullName evidence="7">Late embryogenesis abundant protein LEA-2 subgroup domain-containing protein</fullName>
    </recommendedName>
</protein>
<gene>
    <name evidence="8" type="ORF">Bca52824_003060</name>
</gene>
<dbReference type="Pfam" id="PF03168">
    <property type="entry name" value="LEA_2"/>
    <property type="match status" value="1"/>
</dbReference>
<dbReference type="InterPro" id="IPR044839">
    <property type="entry name" value="NDR1-like"/>
</dbReference>
<evidence type="ECO:0000256" key="1">
    <source>
        <dbReference type="ARBA" id="ARBA00004167"/>
    </source>
</evidence>
<reference evidence="8 9" key="1">
    <citation type="submission" date="2020-02" db="EMBL/GenBank/DDBJ databases">
        <authorList>
            <person name="Ma Q."/>
            <person name="Huang Y."/>
            <person name="Song X."/>
            <person name="Pei D."/>
        </authorList>
    </citation>
    <scope>NUCLEOTIDE SEQUENCE [LARGE SCALE GENOMIC DNA]</scope>
    <source>
        <strain evidence="8">Sxm20200214</strain>
        <tissue evidence="8">Leaf</tissue>
    </source>
</reference>
<evidence type="ECO:0000256" key="5">
    <source>
        <dbReference type="SAM" id="MobiDB-lite"/>
    </source>
</evidence>
<sequence length="252" mass="28563">MQQNRNSRPDSGYPYPYPYPNPPQQSNGANPFPPNPNPSYARHHHNPRAILIRRLFIASMVSLLILGLILVLYFGLVSPILPYAYINSLSLSNFNVSNNHLTGNWDLQLRFQNPNSKMSLYYNTVFCTLYYNRVSLSEQPFDQGKKDETPINARLSVSGTYVEARLADSIGKERAAKGSVEFDLRMTSSVTFRYGVYRRRRYVTVYCYDVLVGVSANSSSGKMVGSAKRCKSFENVDVSFYLKNGSSTSFLR</sequence>
<evidence type="ECO:0000256" key="4">
    <source>
        <dbReference type="ARBA" id="ARBA00023136"/>
    </source>
</evidence>
<feature type="transmembrane region" description="Helical" evidence="6">
    <location>
        <begin position="55"/>
        <end position="76"/>
    </location>
</feature>
<evidence type="ECO:0000313" key="9">
    <source>
        <dbReference type="Proteomes" id="UP000886595"/>
    </source>
</evidence>
<comment type="subcellular location">
    <subcellularLocation>
        <location evidence="1">Membrane</location>
        <topology evidence="1">Single-pass membrane protein</topology>
    </subcellularLocation>
</comment>
<proteinExistence type="predicted"/>
<keyword evidence="3 6" id="KW-1133">Transmembrane helix</keyword>
<dbReference type="PANTHER" id="PTHR31234:SF55">
    <property type="entry name" value="LATE EMBRYOGENESIS ABUNDANT (LEA) HYDROXYPROLINE-RICH GLYCOPROTEIN FAMILY"/>
    <property type="match status" value="1"/>
</dbReference>
<keyword evidence="9" id="KW-1185">Reference proteome</keyword>
<evidence type="ECO:0000313" key="8">
    <source>
        <dbReference type="EMBL" id="KAG2331880.1"/>
    </source>
</evidence>
<accession>A0A8X7WMC9</accession>
<dbReference type="GO" id="GO:0005886">
    <property type="term" value="C:plasma membrane"/>
    <property type="evidence" value="ECO:0007669"/>
    <property type="project" value="TreeGrafter"/>
</dbReference>
<keyword evidence="2 6" id="KW-0812">Transmembrane</keyword>
<evidence type="ECO:0000256" key="2">
    <source>
        <dbReference type="ARBA" id="ARBA00022692"/>
    </source>
</evidence>
<comment type="caution">
    <text evidence="8">The sequence shown here is derived from an EMBL/GenBank/DDBJ whole genome shotgun (WGS) entry which is preliminary data.</text>
</comment>
<evidence type="ECO:0000259" key="7">
    <source>
        <dbReference type="Pfam" id="PF03168"/>
    </source>
</evidence>
<evidence type="ECO:0000256" key="3">
    <source>
        <dbReference type="ARBA" id="ARBA00022989"/>
    </source>
</evidence>
<keyword evidence="4 6" id="KW-0472">Membrane</keyword>
<dbReference type="InterPro" id="IPR004864">
    <property type="entry name" value="LEA_2"/>
</dbReference>
<dbReference type="GO" id="GO:0098542">
    <property type="term" value="P:defense response to other organism"/>
    <property type="evidence" value="ECO:0007669"/>
    <property type="project" value="InterPro"/>
</dbReference>
<feature type="domain" description="Late embryogenesis abundant protein LEA-2 subgroup" evidence="7">
    <location>
        <begin position="109"/>
        <end position="193"/>
    </location>
</feature>
<evidence type="ECO:0000256" key="6">
    <source>
        <dbReference type="SAM" id="Phobius"/>
    </source>
</evidence>
<organism evidence="8 9">
    <name type="scientific">Brassica carinata</name>
    <name type="common">Ethiopian mustard</name>
    <name type="synonym">Abyssinian cabbage</name>
    <dbReference type="NCBI Taxonomy" id="52824"/>
    <lineage>
        <taxon>Eukaryota</taxon>
        <taxon>Viridiplantae</taxon>
        <taxon>Streptophyta</taxon>
        <taxon>Embryophyta</taxon>
        <taxon>Tracheophyta</taxon>
        <taxon>Spermatophyta</taxon>
        <taxon>Magnoliopsida</taxon>
        <taxon>eudicotyledons</taxon>
        <taxon>Gunneridae</taxon>
        <taxon>Pentapetalae</taxon>
        <taxon>rosids</taxon>
        <taxon>malvids</taxon>
        <taxon>Brassicales</taxon>
        <taxon>Brassicaceae</taxon>
        <taxon>Brassiceae</taxon>
        <taxon>Brassica</taxon>
    </lineage>
</organism>
<feature type="region of interest" description="Disordered" evidence="5">
    <location>
        <begin position="1"/>
        <end position="40"/>
    </location>
</feature>
<dbReference type="PANTHER" id="PTHR31234">
    <property type="entry name" value="LATE EMBRYOGENESIS ABUNDANT (LEA) HYDROXYPROLINE-RICH GLYCOPROTEIN FAMILY"/>
    <property type="match status" value="1"/>
</dbReference>
<dbReference type="OrthoDB" id="695142at2759"/>
<dbReference type="EMBL" id="JAAMPC010000001">
    <property type="protein sequence ID" value="KAG2331880.1"/>
    <property type="molecule type" value="Genomic_DNA"/>
</dbReference>
<dbReference type="AlphaFoldDB" id="A0A8X7WMC9"/>
<name>A0A8X7WMC9_BRACI</name>
<dbReference type="Proteomes" id="UP000886595">
    <property type="component" value="Unassembled WGS sequence"/>
</dbReference>